<reference evidence="1 2" key="1">
    <citation type="submission" date="2006-03" db="EMBL/GenBank/DDBJ databases">
        <title>Complete sequence of chromosome of Nitrobacter hamburgensis X14.</title>
        <authorList>
            <consortium name="US DOE Joint Genome Institute"/>
            <person name="Copeland A."/>
            <person name="Lucas S."/>
            <person name="Lapidus A."/>
            <person name="Barry K."/>
            <person name="Detter J.C."/>
            <person name="Glavina del Rio T."/>
            <person name="Hammon N."/>
            <person name="Israni S."/>
            <person name="Dalin E."/>
            <person name="Tice H."/>
            <person name="Pitluck S."/>
            <person name="Chain P."/>
            <person name="Malfatti S."/>
            <person name="Shin M."/>
            <person name="Vergez L."/>
            <person name="Schmutz J."/>
            <person name="Larimer F."/>
            <person name="Land M."/>
            <person name="Hauser L."/>
            <person name="Kyrpides N."/>
            <person name="Ivanova N."/>
            <person name="Ward B."/>
            <person name="Arp D."/>
            <person name="Klotz M."/>
            <person name="Stein L."/>
            <person name="O'Mullan G."/>
            <person name="Starkenburg S."/>
            <person name="Sayavedra L."/>
            <person name="Poret-Peterson A.T."/>
            <person name="Gentry M.E."/>
            <person name="Bruce D."/>
            <person name="Richardson P."/>
        </authorList>
    </citation>
    <scope>NUCLEOTIDE SEQUENCE [LARGE SCALE GENOMIC DNA]</scope>
    <source>
        <strain evidence="2">DSM 10229 / NCIMB 13809 / X14</strain>
    </source>
</reference>
<dbReference type="eggNOG" id="ENOG503305R">
    <property type="taxonomic scope" value="Bacteria"/>
</dbReference>
<protein>
    <submittedName>
        <fullName evidence="1">Uncharacterized protein</fullName>
    </submittedName>
</protein>
<evidence type="ECO:0000313" key="2">
    <source>
        <dbReference type="Proteomes" id="UP000001953"/>
    </source>
</evidence>
<dbReference type="Proteomes" id="UP000001953">
    <property type="component" value="Chromosome"/>
</dbReference>
<dbReference type="RefSeq" id="WP_011510947.1">
    <property type="nucleotide sequence ID" value="NC_007964.1"/>
</dbReference>
<gene>
    <name evidence="1" type="ordered locus">Nham_2487</name>
</gene>
<keyword evidence="2" id="KW-1185">Reference proteome</keyword>
<dbReference type="KEGG" id="nha:Nham_2487"/>
<sequence length="192" mass="20893">MRLADETKINVGSKTFTLRPTLRAAVRLHKDYDGLQNLYAALGSGSVSACLDLISAACADPRLVILLAYEIDKHALENSVWSIRDQLQAFVLKLSGHDDADGESASTGKPIPYEEYFARLFEIATGWLGWEPNAAWDASPAEILAAQKGRVELLRAVFGGDDKQVNEGVTPELRARLNALGDSTIHTMAQVP</sequence>
<proteinExistence type="predicted"/>
<dbReference type="OrthoDB" id="7306418at2"/>
<evidence type="ECO:0000313" key="1">
    <source>
        <dbReference type="EMBL" id="ABE63277.1"/>
    </source>
</evidence>
<dbReference type="AlphaFoldDB" id="Q1QKH0"/>
<dbReference type="HOGENOM" id="CLU_114116_0_0_5"/>
<organism evidence="1 2">
    <name type="scientific">Nitrobacter hamburgensis (strain DSM 10229 / NCIMB 13809 / X14)</name>
    <dbReference type="NCBI Taxonomy" id="323097"/>
    <lineage>
        <taxon>Bacteria</taxon>
        <taxon>Pseudomonadati</taxon>
        <taxon>Pseudomonadota</taxon>
        <taxon>Alphaproteobacteria</taxon>
        <taxon>Hyphomicrobiales</taxon>
        <taxon>Nitrobacteraceae</taxon>
        <taxon>Nitrobacter</taxon>
    </lineage>
</organism>
<dbReference type="EMBL" id="CP000319">
    <property type="protein sequence ID" value="ABE63277.1"/>
    <property type="molecule type" value="Genomic_DNA"/>
</dbReference>
<accession>Q1QKH0</accession>
<dbReference type="STRING" id="323097.Nham_2487"/>
<name>Q1QKH0_NITHX</name>